<evidence type="ECO:0000313" key="31">
    <source>
        <dbReference type="RefSeq" id="XP_070316930.1"/>
    </source>
</evidence>
<dbReference type="RefSeq" id="XP_020770954.2">
    <property type="nucleotide sequence ID" value="XM_020915295.2"/>
</dbReference>
<comment type="subcellular location">
    <subcellularLocation>
        <location evidence="4">Nucleus envelope</location>
    </subcellularLocation>
    <subcellularLocation>
        <location evidence="5">Secreted</location>
    </subcellularLocation>
    <subcellularLocation>
        <location evidence="20">Zymogen granule</location>
    </subcellularLocation>
</comment>
<dbReference type="RefSeq" id="XP_070316931.1">
    <property type="nucleotide sequence ID" value="XM_070460830.1"/>
</dbReference>
<accession>A0ABM4HMY0</accession>
<evidence type="ECO:0000256" key="16">
    <source>
        <dbReference type="ARBA" id="ARBA00023180"/>
    </source>
</evidence>
<dbReference type="InterPro" id="IPR018057">
    <property type="entry name" value="Deoxyribonuclease-1_AS"/>
</dbReference>
<evidence type="ECO:0000256" key="5">
    <source>
        <dbReference type="ARBA" id="ARBA00004613"/>
    </source>
</evidence>
<comment type="cofactor">
    <cofactor evidence="2">
        <name>Ca(2+)</name>
        <dbReference type="ChEBI" id="CHEBI:29108"/>
    </cofactor>
</comment>
<evidence type="ECO:0000256" key="21">
    <source>
        <dbReference type="ARBA" id="ARBA00032340"/>
    </source>
</evidence>
<dbReference type="RefSeq" id="XP_070316932.1">
    <property type="nucleotide sequence ID" value="XM_070460831.1"/>
</dbReference>
<evidence type="ECO:0000256" key="7">
    <source>
        <dbReference type="ARBA" id="ARBA00012651"/>
    </source>
</evidence>
<keyword evidence="19" id="KW-0968">Cytoplasmic vesicle</keyword>
<evidence type="ECO:0000256" key="2">
    <source>
        <dbReference type="ARBA" id="ARBA00001913"/>
    </source>
</evidence>
<evidence type="ECO:0000256" key="18">
    <source>
        <dbReference type="ARBA" id="ARBA00023242"/>
    </source>
</evidence>
<dbReference type="Pfam" id="PF03372">
    <property type="entry name" value="Exo_endo_phos"/>
    <property type="match status" value="1"/>
</dbReference>
<protein>
    <recommendedName>
        <fullName evidence="8">Deoxyribonuclease-1</fullName>
        <ecNumber evidence="7">3.1.21.1</ecNumber>
    </recommendedName>
    <alternativeName>
        <fullName evidence="21">Deoxyribonuclease I</fullName>
    </alternativeName>
</protein>
<dbReference type="InterPro" id="IPR005135">
    <property type="entry name" value="Endo/exonuclease/phosphatase"/>
</dbReference>
<keyword evidence="17" id="KW-0009">Actin-binding</keyword>
<dbReference type="RefSeq" id="XP_020770956.2">
    <property type="nucleotide sequence ID" value="XM_020915297.2"/>
</dbReference>
<evidence type="ECO:0000313" key="28">
    <source>
        <dbReference type="RefSeq" id="XP_020770956.2"/>
    </source>
</evidence>
<comment type="cofactor">
    <cofactor evidence="3">
        <name>Mg(2+)</name>
        <dbReference type="ChEBI" id="CHEBI:18420"/>
    </cofactor>
</comment>
<dbReference type="RefSeq" id="XP_020770955.2">
    <property type="nucleotide sequence ID" value="XM_020915296.2"/>
</dbReference>
<evidence type="ECO:0000256" key="9">
    <source>
        <dbReference type="ARBA" id="ARBA00022525"/>
    </source>
</evidence>
<keyword evidence="11" id="KW-0540">Nuclease</keyword>
<dbReference type="SUPFAM" id="SSF56219">
    <property type="entry name" value="DNase I-like"/>
    <property type="match status" value="1"/>
</dbReference>
<keyword evidence="12" id="KW-0255">Endonuclease</keyword>
<keyword evidence="13" id="KW-0378">Hydrolase</keyword>
<feature type="region of interest" description="Disordered" evidence="23">
    <location>
        <begin position="1"/>
        <end position="61"/>
    </location>
</feature>
<dbReference type="RefSeq" id="XP_020770957.2">
    <property type="nucleotide sequence ID" value="XM_020915298.2"/>
</dbReference>
<dbReference type="PANTHER" id="PTHR11371">
    <property type="entry name" value="DEOXYRIBONUCLEASE"/>
    <property type="match status" value="1"/>
</dbReference>
<dbReference type="InterPro" id="IPR016202">
    <property type="entry name" value="DNase_I"/>
</dbReference>
<evidence type="ECO:0000256" key="12">
    <source>
        <dbReference type="ARBA" id="ARBA00022759"/>
    </source>
</evidence>
<keyword evidence="15" id="KW-1015">Disulfide bond</keyword>
<dbReference type="SMART" id="SM00476">
    <property type="entry name" value="DNaseIc"/>
    <property type="match status" value="1"/>
</dbReference>
<dbReference type="RefSeq" id="XP_070316929.1">
    <property type="nucleotide sequence ID" value="XM_070460828.1"/>
</dbReference>
<keyword evidence="16" id="KW-0325">Glycoprotein</keyword>
<evidence type="ECO:0000256" key="17">
    <source>
        <dbReference type="ARBA" id="ARBA00023203"/>
    </source>
</evidence>
<evidence type="ECO:0000256" key="3">
    <source>
        <dbReference type="ARBA" id="ARBA00001946"/>
    </source>
</evidence>
<gene>
    <name evidence="26 27 28 29 30 31 32 33" type="primary">DNASE1</name>
</gene>
<keyword evidence="10" id="KW-0053">Apoptosis</keyword>
<reference evidence="26 27" key="2">
    <citation type="submission" date="2025-05" db="UniProtKB">
        <authorList>
            <consortium name="RefSeq"/>
        </authorList>
    </citation>
    <scope>IDENTIFICATION</scope>
    <source>
        <tissue evidence="26 27">Tongue muscle</tissue>
    </source>
</reference>
<feature type="domain" description="Endonuclease/exonuclease/phosphatase" evidence="24">
    <location>
        <begin position="103"/>
        <end position="220"/>
    </location>
</feature>
<evidence type="ECO:0000313" key="32">
    <source>
        <dbReference type="RefSeq" id="XP_070316931.1"/>
    </source>
</evidence>
<comment type="similarity">
    <text evidence="6">Belongs to the DNase I family.</text>
</comment>
<evidence type="ECO:0000256" key="8">
    <source>
        <dbReference type="ARBA" id="ARBA00014366"/>
    </source>
</evidence>
<keyword evidence="14" id="KW-0106">Calcium</keyword>
<dbReference type="RefSeq" id="XP_070316930.1">
    <property type="nucleotide sequence ID" value="XM_070460829.1"/>
</dbReference>
<dbReference type="EC" id="3.1.21.1" evidence="7"/>
<evidence type="ECO:0000256" key="6">
    <source>
        <dbReference type="ARBA" id="ARBA00007359"/>
    </source>
</evidence>
<evidence type="ECO:0000313" key="29">
    <source>
        <dbReference type="RefSeq" id="XP_020770957.2"/>
    </source>
</evidence>
<evidence type="ECO:0000256" key="4">
    <source>
        <dbReference type="ARBA" id="ARBA00004259"/>
    </source>
</evidence>
<dbReference type="PANTHER" id="PTHR11371:SF27">
    <property type="entry name" value="DEOXYRIBONUCLEASE-1"/>
    <property type="match status" value="1"/>
</dbReference>
<dbReference type="PROSITE" id="PS00919">
    <property type="entry name" value="DNASE_I_1"/>
    <property type="match status" value="1"/>
</dbReference>
<comment type="function">
    <text evidence="22">Serum endocuclease secreted into body fluids by a wide variety of exocrine and endocrine organs. Expressed by non-hematopoietic tissues and preferentially cleaves protein-free DNA. Among other functions, seems to be involved in cell death by apoptosis. Binds specifically to G-actin and blocks actin polymerization. Together with DNASE1L3, plays a key role in degrading neutrophil extracellular traps (NETs). NETs are mainly composed of DNA fibers and are released by neutrophils to bind pathogens during inflammation. Degradation of intravascular NETs by DNASE1 and DNASE1L3 is required to prevent formation of clots that obstruct blood vessels and cause organ damage following inflammation.</text>
</comment>
<evidence type="ECO:0000256" key="19">
    <source>
        <dbReference type="ARBA" id="ARBA00023329"/>
    </source>
</evidence>
<evidence type="ECO:0000313" key="30">
    <source>
        <dbReference type="RefSeq" id="XP_070316929.1"/>
    </source>
</evidence>
<evidence type="ECO:0000256" key="22">
    <source>
        <dbReference type="ARBA" id="ARBA00046065"/>
    </source>
</evidence>
<dbReference type="PRINTS" id="PR00130">
    <property type="entry name" value="DNASEI"/>
</dbReference>
<dbReference type="PROSITE" id="PS00918">
    <property type="entry name" value="DNASE_I_2"/>
    <property type="match status" value="1"/>
</dbReference>
<evidence type="ECO:0000313" key="33">
    <source>
        <dbReference type="RefSeq" id="XP_070316932.1"/>
    </source>
</evidence>
<evidence type="ECO:0000256" key="11">
    <source>
        <dbReference type="ARBA" id="ARBA00022722"/>
    </source>
</evidence>
<evidence type="ECO:0000256" key="13">
    <source>
        <dbReference type="ARBA" id="ARBA00022801"/>
    </source>
</evidence>
<dbReference type="GeneID" id="110151856"/>
<dbReference type="InterPro" id="IPR033125">
    <property type="entry name" value="DNASE_I_2"/>
</dbReference>
<name>A0ABM4HMY0_ODOVR</name>
<evidence type="ECO:0000313" key="26">
    <source>
        <dbReference type="RefSeq" id="XP_020770954.2"/>
    </source>
</evidence>
<keyword evidence="18" id="KW-0539">Nucleus</keyword>
<keyword evidence="25" id="KW-1185">Reference proteome</keyword>
<dbReference type="InterPro" id="IPR036691">
    <property type="entry name" value="Endo/exonu/phosph_ase_sf"/>
</dbReference>
<evidence type="ECO:0000256" key="23">
    <source>
        <dbReference type="SAM" id="MobiDB-lite"/>
    </source>
</evidence>
<comment type="catalytic activity">
    <reaction evidence="1">
        <text>Endonucleolytic cleavage to 5'-phosphodinucleotide and 5'-phosphooligonucleotide end-products.</text>
        <dbReference type="EC" id="3.1.21.1"/>
    </reaction>
</comment>
<evidence type="ECO:0000256" key="14">
    <source>
        <dbReference type="ARBA" id="ARBA00022837"/>
    </source>
</evidence>
<dbReference type="Gene3D" id="3.60.10.10">
    <property type="entry name" value="Endonuclease/exonuclease/phosphatase"/>
    <property type="match status" value="1"/>
</dbReference>
<reference evidence="25" key="1">
    <citation type="journal article" date="2022" name="J. Hered.">
        <title>A De Novo Chromosome-Level Genome Assembly of the White-Tailed Deer, Odocoileus Virginianus.</title>
        <authorList>
            <person name="London E.W."/>
            <person name="Roca A.L."/>
            <person name="Novakofski J.E."/>
            <person name="Mateus-Pinilla N.E."/>
        </authorList>
    </citation>
    <scope>NUCLEOTIDE SEQUENCE [LARGE SCALE GENOMIC DNA]</scope>
</reference>
<evidence type="ECO:0000313" key="25">
    <source>
        <dbReference type="Proteomes" id="UP001652640"/>
    </source>
</evidence>
<evidence type="ECO:0000259" key="24">
    <source>
        <dbReference type="Pfam" id="PF03372"/>
    </source>
</evidence>
<organism evidence="25 30">
    <name type="scientific">Odocoileus virginianus</name>
    <name type="common">White-tailed deer</name>
    <dbReference type="NCBI Taxonomy" id="9874"/>
    <lineage>
        <taxon>Eukaryota</taxon>
        <taxon>Metazoa</taxon>
        <taxon>Chordata</taxon>
        <taxon>Craniata</taxon>
        <taxon>Vertebrata</taxon>
        <taxon>Euteleostomi</taxon>
        <taxon>Mammalia</taxon>
        <taxon>Eutheria</taxon>
        <taxon>Laurasiatheria</taxon>
        <taxon>Artiodactyla</taxon>
        <taxon>Ruminantia</taxon>
        <taxon>Pecora</taxon>
        <taxon>Cervidae</taxon>
        <taxon>Odocoileinae</taxon>
        <taxon>Odocoileus</taxon>
    </lineage>
</organism>
<evidence type="ECO:0000256" key="20">
    <source>
        <dbReference type="ARBA" id="ARBA00024324"/>
    </source>
</evidence>
<evidence type="ECO:0000256" key="10">
    <source>
        <dbReference type="ARBA" id="ARBA00022703"/>
    </source>
</evidence>
<keyword evidence="9" id="KW-0964">Secreted</keyword>
<evidence type="ECO:0000256" key="15">
    <source>
        <dbReference type="ARBA" id="ARBA00023157"/>
    </source>
</evidence>
<evidence type="ECO:0000256" key="1">
    <source>
        <dbReference type="ARBA" id="ARBA00000688"/>
    </source>
</evidence>
<sequence>MELLTADQSCRGLKAPAQRTGAPPWGPQRRGELEEDEGHQADGAAARPGWPAAAGPIPEDSSLQHPHLWGDQDVQRYTLQLHCAGMTQTTTTMWSVSRWAATATRSATSLCSEVKEFAIVPLHSAPSDAVAEINSLYDVYLDVRQKWDLNDIMLMGDFNADCSYVTSSQWSSIRLRTSSTFQWLIPDSADTTATSTNCAYDRIVVAGSLLQSSVVSGSAAPFDFQAAYGLSNEMGPLPSPTATLCLQAPPLSLNPVHPRDSALTGLSLRLPLAFISSNTPSSLQPCRLQTS</sequence>
<dbReference type="Proteomes" id="UP001652640">
    <property type="component" value="Chromosome 33"/>
</dbReference>
<proteinExistence type="inferred from homology"/>
<feature type="compositionally biased region" description="Low complexity" evidence="23">
    <location>
        <begin position="41"/>
        <end position="56"/>
    </location>
</feature>
<evidence type="ECO:0000313" key="27">
    <source>
        <dbReference type="RefSeq" id="XP_020770955.2"/>
    </source>
</evidence>